<keyword evidence="2" id="KW-1185">Reference proteome</keyword>
<sequence>MAPDAPACALCHFFRNVPKPAATVLHGVAVCQKHLAEVIDRPESKGADAFRRMVAAGQPR</sequence>
<dbReference type="Proteomes" id="UP001157109">
    <property type="component" value="Unassembled WGS sequence"/>
</dbReference>
<evidence type="ECO:0000313" key="1">
    <source>
        <dbReference type="EMBL" id="GMA21769.1"/>
    </source>
</evidence>
<name>A0ABQ6HW58_9MICO</name>
<accession>A0ABQ6HW58</accession>
<evidence type="ECO:0000313" key="2">
    <source>
        <dbReference type="Proteomes" id="UP001157109"/>
    </source>
</evidence>
<reference evidence="2" key="1">
    <citation type="journal article" date="2019" name="Int. J. Syst. Evol. Microbiol.">
        <title>The Global Catalogue of Microorganisms (GCM) 10K type strain sequencing project: providing services to taxonomists for standard genome sequencing and annotation.</title>
        <authorList>
            <consortium name="The Broad Institute Genomics Platform"/>
            <consortium name="The Broad Institute Genome Sequencing Center for Infectious Disease"/>
            <person name="Wu L."/>
            <person name="Ma J."/>
        </authorList>
    </citation>
    <scope>NUCLEOTIDE SEQUENCE [LARGE SCALE GENOMIC DNA]</scope>
    <source>
        <strain evidence="2">NBRC 105830</strain>
    </source>
</reference>
<organism evidence="1 2">
    <name type="scientific">Arsenicicoccus piscis</name>
    <dbReference type="NCBI Taxonomy" id="673954"/>
    <lineage>
        <taxon>Bacteria</taxon>
        <taxon>Bacillati</taxon>
        <taxon>Actinomycetota</taxon>
        <taxon>Actinomycetes</taxon>
        <taxon>Micrococcales</taxon>
        <taxon>Intrasporangiaceae</taxon>
        <taxon>Arsenicicoccus</taxon>
    </lineage>
</organism>
<gene>
    <name evidence="1" type="ORF">GCM10025862_37900</name>
</gene>
<protein>
    <submittedName>
        <fullName evidence="1">Uncharacterized protein</fullName>
    </submittedName>
</protein>
<dbReference type="EMBL" id="BSUJ01000001">
    <property type="protein sequence ID" value="GMA21769.1"/>
    <property type="molecule type" value="Genomic_DNA"/>
</dbReference>
<comment type="caution">
    <text evidence="1">The sequence shown here is derived from an EMBL/GenBank/DDBJ whole genome shotgun (WGS) entry which is preliminary data.</text>
</comment>
<proteinExistence type="predicted"/>